<organism evidence="10 11">
    <name type="scientific">Virgibacillus sediminis</name>
    <dbReference type="NCBI Taxonomy" id="202260"/>
    <lineage>
        <taxon>Bacteria</taxon>
        <taxon>Bacillati</taxon>
        <taxon>Bacillota</taxon>
        <taxon>Bacilli</taxon>
        <taxon>Bacillales</taxon>
        <taxon>Bacillaceae</taxon>
        <taxon>Virgibacillus</taxon>
    </lineage>
</organism>
<dbReference type="Pfam" id="PF14437">
    <property type="entry name" value="MafB19-deam"/>
    <property type="match status" value="1"/>
</dbReference>
<name>A0ABV7A6S6_9BACI</name>
<evidence type="ECO:0000256" key="1">
    <source>
        <dbReference type="ARBA" id="ARBA00010669"/>
    </source>
</evidence>
<sequence length="156" mass="17469">MYDEKYMEYAVAEAKKAAAIEEVPIGAVVIYQGEVVGRGYNVRETSQQTLSHAELIAIQEANKQIGSWRLEDCTLYVTLEPCPMCAGAIVQSRIKRVVYGAPDPKAGCAGTLMNLLQEERFNHQTEVTYGIMEETCGNLLRDFFRELRVKKKGSQT</sequence>
<evidence type="ECO:0000313" key="10">
    <source>
        <dbReference type="EMBL" id="MFC2948797.1"/>
    </source>
</evidence>
<keyword evidence="6 8" id="KW-0862">Zinc</keyword>
<proteinExistence type="inferred from homology"/>
<dbReference type="InterPro" id="IPR016192">
    <property type="entry name" value="APOBEC/CMP_deaminase_Zn-bd"/>
</dbReference>
<keyword evidence="5 8" id="KW-0378">Hydrolase</keyword>
<evidence type="ECO:0000256" key="2">
    <source>
        <dbReference type="ARBA" id="ARBA00011738"/>
    </source>
</evidence>
<evidence type="ECO:0000256" key="3">
    <source>
        <dbReference type="ARBA" id="ARBA00022694"/>
    </source>
</evidence>
<evidence type="ECO:0000259" key="9">
    <source>
        <dbReference type="PROSITE" id="PS51747"/>
    </source>
</evidence>
<evidence type="ECO:0000256" key="6">
    <source>
        <dbReference type="ARBA" id="ARBA00022833"/>
    </source>
</evidence>
<gene>
    <name evidence="8 10" type="primary">tadA</name>
    <name evidence="10" type="ORF">ACFODW_10665</name>
</gene>
<protein>
    <recommendedName>
        <fullName evidence="8">tRNA-specific adenosine deaminase</fullName>
        <ecNumber evidence="8">3.5.4.33</ecNumber>
    </recommendedName>
</protein>
<dbReference type="EC" id="3.5.4.33" evidence="8"/>
<keyword evidence="4 8" id="KW-0479">Metal-binding</keyword>
<keyword evidence="3 8" id="KW-0819">tRNA processing</keyword>
<dbReference type="PROSITE" id="PS51747">
    <property type="entry name" value="CYT_DCMP_DEAMINASES_2"/>
    <property type="match status" value="1"/>
</dbReference>
<evidence type="ECO:0000256" key="7">
    <source>
        <dbReference type="ARBA" id="ARBA00048045"/>
    </source>
</evidence>
<dbReference type="PANTHER" id="PTHR11079">
    <property type="entry name" value="CYTOSINE DEAMINASE FAMILY MEMBER"/>
    <property type="match status" value="1"/>
</dbReference>
<feature type="binding site" evidence="8">
    <location>
        <position position="52"/>
    </location>
    <ligand>
        <name>Zn(2+)</name>
        <dbReference type="ChEBI" id="CHEBI:29105"/>
        <note>catalytic</note>
    </ligand>
</feature>
<comment type="function">
    <text evidence="8">Catalyzes the deamination of adenosine to inosine at the wobble position 34 of tRNA(Arg2).</text>
</comment>
<comment type="caution">
    <text evidence="10">The sequence shown here is derived from an EMBL/GenBank/DDBJ whole genome shotgun (WGS) entry which is preliminary data.</text>
</comment>
<keyword evidence="11" id="KW-1185">Reference proteome</keyword>
<evidence type="ECO:0000256" key="5">
    <source>
        <dbReference type="ARBA" id="ARBA00022801"/>
    </source>
</evidence>
<comment type="similarity">
    <text evidence="1">Belongs to the cytidine and deoxycytidylate deaminase family. ADAT2 subfamily.</text>
</comment>
<feature type="binding site" evidence="8">
    <location>
        <position position="85"/>
    </location>
    <ligand>
        <name>Zn(2+)</name>
        <dbReference type="ChEBI" id="CHEBI:29105"/>
        <note>catalytic</note>
    </ligand>
</feature>
<evidence type="ECO:0000313" key="11">
    <source>
        <dbReference type="Proteomes" id="UP001595387"/>
    </source>
</evidence>
<dbReference type="InterPro" id="IPR058535">
    <property type="entry name" value="MafB19-deam"/>
</dbReference>
<dbReference type="EMBL" id="JBHRRZ010000016">
    <property type="protein sequence ID" value="MFC2948797.1"/>
    <property type="molecule type" value="Genomic_DNA"/>
</dbReference>
<dbReference type="CDD" id="cd01285">
    <property type="entry name" value="nucleoside_deaminase"/>
    <property type="match status" value="1"/>
</dbReference>
<comment type="subunit">
    <text evidence="2 8">Homodimer.</text>
</comment>
<dbReference type="SUPFAM" id="SSF53927">
    <property type="entry name" value="Cytidine deaminase-like"/>
    <property type="match status" value="1"/>
</dbReference>
<dbReference type="RefSeq" id="WP_390306190.1">
    <property type="nucleotide sequence ID" value="NZ_JBHRRZ010000016.1"/>
</dbReference>
<dbReference type="Gene3D" id="3.40.140.10">
    <property type="entry name" value="Cytidine Deaminase, domain 2"/>
    <property type="match status" value="1"/>
</dbReference>
<dbReference type="InterPro" id="IPR002125">
    <property type="entry name" value="CMP_dCMP_dom"/>
</dbReference>
<dbReference type="NCBIfam" id="NF008113">
    <property type="entry name" value="PRK10860.1"/>
    <property type="match status" value="1"/>
</dbReference>
<accession>A0ABV7A6S6</accession>
<comment type="cofactor">
    <cofactor evidence="8">
        <name>Zn(2+)</name>
        <dbReference type="ChEBI" id="CHEBI:29105"/>
    </cofactor>
    <text evidence="8">Binds 1 zinc ion per subunit.</text>
</comment>
<dbReference type="InterPro" id="IPR028883">
    <property type="entry name" value="tRNA_aden_deaminase"/>
</dbReference>
<dbReference type="PANTHER" id="PTHR11079:SF202">
    <property type="entry name" value="TRNA-SPECIFIC ADENOSINE DEAMINASE"/>
    <property type="match status" value="1"/>
</dbReference>
<feature type="active site" description="Proton donor" evidence="8">
    <location>
        <position position="54"/>
    </location>
</feature>
<dbReference type="PROSITE" id="PS00903">
    <property type="entry name" value="CYT_DCMP_DEAMINASES_1"/>
    <property type="match status" value="1"/>
</dbReference>
<feature type="binding site" evidence="8">
    <location>
        <position position="82"/>
    </location>
    <ligand>
        <name>Zn(2+)</name>
        <dbReference type="ChEBI" id="CHEBI:29105"/>
        <note>catalytic</note>
    </ligand>
</feature>
<dbReference type="GO" id="GO:0052717">
    <property type="term" value="F:tRNA-specific adenosine-34 deaminase activity"/>
    <property type="evidence" value="ECO:0007669"/>
    <property type="project" value="UniProtKB-EC"/>
</dbReference>
<comment type="catalytic activity">
    <reaction evidence="7 8">
        <text>adenosine(34) in tRNA + H2O + H(+) = inosine(34) in tRNA + NH4(+)</text>
        <dbReference type="Rhea" id="RHEA:43168"/>
        <dbReference type="Rhea" id="RHEA-COMP:10373"/>
        <dbReference type="Rhea" id="RHEA-COMP:10374"/>
        <dbReference type="ChEBI" id="CHEBI:15377"/>
        <dbReference type="ChEBI" id="CHEBI:15378"/>
        <dbReference type="ChEBI" id="CHEBI:28938"/>
        <dbReference type="ChEBI" id="CHEBI:74411"/>
        <dbReference type="ChEBI" id="CHEBI:82852"/>
        <dbReference type="EC" id="3.5.4.33"/>
    </reaction>
</comment>
<dbReference type="HAMAP" id="MF_00972">
    <property type="entry name" value="tRNA_aden_deaminase"/>
    <property type="match status" value="1"/>
</dbReference>
<evidence type="ECO:0000256" key="4">
    <source>
        <dbReference type="ARBA" id="ARBA00022723"/>
    </source>
</evidence>
<reference evidence="11" key="1">
    <citation type="journal article" date="2019" name="Int. J. Syst. Evol. Microbiol.">
        <title>The Global Catalogue of Microorganisms (GCM) 10K type strain sequencing project: providing services to taxonomists for standard genome sequencing and annotation.</title>
        <authorList>
            <consortium name="The Broad Institute Genomics Platform"/>
            <consortium name="The Broad Institute Genome Sequencing Center for Infectious Disease"/>
            <person name="Wu L."/>
            <person name="Ma J."/>
        </authorList>
    </citation>
    <scope>NUCLEOTIDE SEQUENCE [LARGE SCALE GENOMIC DNA]</scope>
    <source>
        <strain evidence="11">KCTC 13193</strain>
    </source>
</reference>
<dbReference type="InterPro" id="IPR016193">
    <property type="entry name" value="Cytidine_deaminase-like"/>
</dbReference>
<evidence type="ECO:0000256" key="8">
    <source>
        <dbReference type="HAMAP-Rule" id="MF_00972"/>
    </source>
</evidence>
<feature type="domain" description="CMP/dCMP-type deaminase" evidence="9">
    <location>
        <begin position="1"/>
        <end position="119"/>
    </location>
</feature>
<dbReference type="Proteomes" id="UP001595387">
    <property type="component" value="Unassembled WGS sequence"/>
</dbReference>